<evidence type="ECO:0000313" key="3">
    <source>
        <dbReference type="Proteomes" id="UP000290195"/>
    </source>
</evidence>
<proteinExistence type="predicted"/>
<feature type="transmembrane region" description="Helical" evidence="1">
    <location>
        <begin position="135"/>
        <end position="153"/>
    </location>
</feature>
<keyword evidence="1" id="KW-0472">Membrane</keyword>
<dbReference type="EMBL" id="MF966379">
    <property type="protein sequence ID" value="ATZ81549.1"/>
    <property type="molecule type" value="Genomic_DNA"/>
</dbReference>
<gene>
    <name evidence="2" type="ORF">DiNV_CH01M_ORF63</name>
</gene>
<dbReference type="Proteomes" id="UP000290195">
    <property type="component" value="Segment"/>
</dbReference>
<evidence type="ECO:0000313" key="2">
    <source>
        <dbReference type="EMBL" id="ATZ81549.1"/>
    </source>
</evidence>
<feature type="transmembrane region" description="Helical" evidence="1">
    <location>
        <begin position="71"/>
        <end position="90"/>
    </location>
</feature>
<name>A0A2H4UXB0_9VIRU</name>
<keyword evidence="3" id="KW-1185">Reference proteome</keyword>
<reference evidence="2" key="1">
    <citation type="journal article" date="2018" name="Infect. Genet. Evol.">
        <title>The dynamic evolution of Drosophila innubila Nudivirus.</title>
        <authorList>
            <person name="Hill T."/>
            <person name="Unckless R.L."/>
        </authorList>
    </citation>
    <scope>NUCLEOTIDE SEQUENCE [LARGE SCALE GENOMIC DNA]</scope>
    <source>
        <strain evidence="2">DiNV_CH01M</strain>
    </source>
</reference>
<keyword evidence="1" id="KW-0812">Transmembrane</keyword>
<keyword evidence="1" id="KW-1133">Transmembrane helix</keyword>
<sequence>MMMMILKMIPLLLLVVVAVAVIVIPVVAIVKMTIFLMTTPMMTMMTTMMMMRRRMKMMAIVTILKRKIIPWKMILMVQMIVYMIYMNDIFNVQKRICIKNLILLETRICHILFRSLMVSMLSTIKCVRILTLRNLIEMLHCLNITLYVITWMLQNLQLIY</sequence>
<evidence type="ECO:0000256" key="1">
    <source>
        <dbReference type="SAM" id="Phobius"/>
    </source>
</evidence>
<organism evidence="2">
    <name type="scientific">Drosophila innubila nudivirus</name>
    <dbReference type="NCBI Taxonomy" id="2057187"/>
    <lineage>
        <taxon>Viruses</taxon>
        <taxon>Viruses incertae sedis</taxon>
        <taxon>Naldaviricetes</taxon>
        <taxon>Lefavirales</taxon>
        <taxon>Nudiviridae</taxon>
        <taxon>Alphanudivirus</taxon>
        <taxon>Alphanudivirus droinnubilae</taxon>
    </lineage>
</organism>
<accession>A0A2H4UXB0</accession>
<protein>
    <submittedName>
        <fullName evidence="2">Uncharacterized protein</fullName>
    </submittedName>
</protein>